<sequence length="55" mass="6321">MVVMAVKALWRNYLINSAGIWGKRPRKHPGELCLTSHHKLDFRTTYVAILRGSKV</sequence>
<dbReference type="EMBL" id="GBRH01274580">
    <property type="protein sequence ID" value="JAD23315.1"/>
    <property type="molecule type" value="Transcribed_RNA"/>
</dbReference>
<name>A0A0A8YCQ6_ARUDO</name>
<reference evidence="1" key="1">
    <citation type="submission" date="2014-09" db="EMBL/GenBank/DDBJ databases">
        <authorList>
            <person name="Magalhaes I.L.F."/>
            <person name="Oliveira U."/>
            <person name="Santos F.R."/>
            <person name="Vidigal T.H.D.A."/>
            <person name="Brescovit A.D."/>
            <person name="Santos A.J."/>
        </authorList>
    </citation>
    <scope>NUCLEOTIDE SEQUENCE</scope>
    <source>
        <tissue evidence="1">Shoot tissue taken approximately 20 cm above the soil surface</tissue>
    </source>
</reference>
<proteinExistence type="predicted"/>
<dbReference type="AlphaFoldDB" id="A0A0A8YCQ6"/>
<organism evidence="1">
    <name type="scientific">Arundo donax</name>
    <name type="common">Giant reed</name>
    <name type="synonym">Donax arundinaceus</name>
    <dbReference type="NCBI Taxonomy" id="35708"/>
    <lineage>
        <taxon>Eukaryota</taxon>
        <taxon>Viridiplantae</taxon>
        <taxon>Streptophyta</taxon>
        <taxon>Embryophyta</taxon>
        <taxon>Tracheophyta</taxon>
        <taxon>Spermatophyta</taxon>
        <taxon>Magnoliopsida</taxon>
        <taxon>Liliopsida</taxon>
        <taxon>Poales</taxon>
        <taxon>Poaceae</taxon>
        <taxon>PACMAD clade</taxon>
        <taxon>Arundinoideae</taxon>
        <taxon>Arundineae</taxon>
        <taxon>Arundo</taxon>
    </lineage>
</organism>
<reference evidence="1" key="2">
    <citation type="journal article" date="2015" name="Data Brief">
        <title>Shoot transcriptome of the giant reed, Arundo donax.</title>
        <authorList>
            <person name="Barrero R.A."/>
            <person name="Guerrero F.D."/>
            <person name="Moolhuijzen P."/>
            <person name="Goolsby J.A."/>
            <person name="Tidwell J."/>
            <person name="Bellgard S.E."/>
            <person name="Bellgard M.I."/>
        </authorList>
    </citation>
    <scope>NUCLEOTIDE SEQUENCE</scope>
    <source>
        <tissue evidence="1">Shoot tissue taken approximately 20 cm above the soil surface</tissue>
    </source>
</reference>
<evidence type="ECO:0000313" key="1">
    <source>
        <dbReference type="EMBL" id="JAD23315.1"/>
    </source>
</evidence>
<accession>A0A0A8YCQ6</accession>
<protein>
    <submittedName>
        <fullName evidence="1">Uncharacterized protein</fullName>
    </submittedName>
</protein>